<dbReference type="Proteomes" id="UP000070700">
    <property type="component" value="Unassembled WGS sequence"/>
</dbReference>
<sequence length="290" mass="30944">MSMPTYTKTFHTTTYPAISPLLPSLSTARKVVLLTGGGSSIATSIALSFAASGSKAIVLLGRNTTSLLSNKTQIETKHPSTTVLTFVADINDEAAVNAAFTTVQQQFGGIDILLQIAAYFPDGQPIATASVSEYFSGFETNVKGNLIVTQAFLRTRTEKREAVLIHVSTGGVHLPAMPFPISAYIASKAAAAKMMEYLSVELKEKGVRVLNVHPGMLDTVQGIKAASAGMVVPFDDAQLSADFMVWLASPEAEFLHGKLVWANWDVDELKAKKEELLSGPALTLGLNGWP</sequence>
<dbReference type="PANTHER" id="PTHR42901:SF1">
    <property type="entry name" value="ALCOHOL DEHYDROGENASE"/>
    <property type="match status" value="1"/>
</dbReference>
<keyword evidence="4" id="KW-1185">Reference proteome</keyword>
<evidence type="ECO:0000313" key="4">
    <source>
        <dbReference type="Proteomes" id="UP000070700"/>
    </source>
</evidence>
<dbReference type="GO" id="GO:0016491">
    <property type="term" value="F:oxidoreductase activity"/>
    <property type="evidence" value="ECO:0007669"/>
    <property type="project" value="UniProtKB-KW"/>
</dbReference>
<dbReference type="KEGG" id="psco:LY89DRAFT_442175"/>
<dbReference type="InParanoid" id="A0A194XJV2"/>
<dbReference type="GeneID" id="28817273"/>
<evidence type="ECO:0000256" key="2">
    <source>
        <dbReference type="ARBA" id="ARBA00023002"/>
    </source>
</evidence>
<dbReference type="InterPro" id="IPR036291">
    <property type="entry name" value="NAD(P)-bd_dom_sf"/>
</dbReference>
<dbReference type="PRINTS" id="PR00081">
    <property type="entry name" value="GDHRDH"/>
</dbReference>
<dbReference type="Pfam" id="PF00106">
    <property type="entry name" value="adh_short"/>
    <property type="match status" value="1"/>
</dbReference>
<accession>A0A194XJV2</accession>
<dbReference type="OrthoDB" id="1933717at2759"/>
<keyword evidence="2" id="KW-0560">Oxidoreductase</keyword>
<dbReference type="AlphaFoldDB" id="A0A194XJV2"/>
<reference evidence="3 4" key="1">
    <citation type="submission" date="2015-10" db="EMBL/GenBank/DDBJ databases">
        <title>Full genome of DAOMC 229536 Phialocephala scopiformis, a fungal endophyte of spruce producing the potent anti-insectan compound rugulosin.</title>
        <authorList>
            <consortium name="DOE Joint Genome Institute"/>
            <person name="Walker A.K."/>
            <person name="Frasz S.L."/>
            <person name="Seifert K.A."/>
            <person name="Miller J.D."/>
            <person name="Mondo S.J."/>
            <person name="Labutti K."/>
            <person name="Lipzen A."/>
            <person name="Dockter R."/>
            <person name="Kennedy M."/>
            <person name="Grigoriev I.V."/>
            <person name="Spatafora J.W."/>
        </authorList>
    </citation>
    <scope>NUCLEOTIDE SEQUENCE [LARGE SCALE GENOMIC DNA]</scope>
    <source>
        <strain evidence="3 4">CBS 120377</strain>
    </source>
</reference>
<dbReference type="CDD" id="cd05233">
    <property type="entry name" value="SDR_c"/>
    <property type="match status" value="1"/>
</dbReference>
<name>A0A194XJV2_MOLSC</name>
<dbReference type="RefSeq" id="XP_018074744.1">
    <property type="nucleotide sequence ID" value="XM_018207547.1"/>
</dbReference>
<dbReference type="SUPFAM" id="SSF51735">
    <property type="entry name" value="NAD(P)-binding Rossmann-fold domains"/>
    <property type="match status" value="1"/>
</dbReference>
<dbReference type="PANTHER" id="PTHR42901">
    <property type="entry name" value="ALCOHOL DEHYDROGENASE"/>
    <property type="match status" value="1"/>
</dbReference>
<dbReference type="EMBL" id="KQ947409">
    <property type="protein sequence ID" value="KUJ20389.1"/>
    <property type="molecule type" value="Genomic_DNA"/>
</dbReference>
<gene>
    <name evidence="3" type="ORF">LY89DRAFT_442175</name>
</gene>
<comment type="similarity">
    <text evidence="1">Belongs to the short-chain dehydrogenases/reductases (SDR) family.</text>
</comment>
<dbReference type="Gene3D" id="3.40.50.720">
    <property type="entry name" value="NAD(P)-binding Rossmann-like Domain"/>
    <property type="match status" value="1"/>
</dbReference>
<evidence type="ECO:0000256" key="1">
    <source>
        <dbReference type="ARBA" id="ARBA00006484"/>
    </source>
</evidence>
<evidence type="ECO:0000313" key="3">
    <source>
        <dbReference type="EMBL" id="KUJ20389.1"/>
    </source>
</evidence>
<dbReference type="InterPro" id="IPR002347">
    <property type="entry name" value="SDR_fam"/>
</dbReference>
<proteinExistence type="inferred from homology"/>
<protein>
    <submittedName>
        <fullName evidence="3">NAD(P)-binding protein</fullName>
    </submittedName>
</protein>
<organism evidence="3 4">
    <name type="scientific">Mollisia scopiformis</name>
    <name type="common">Conifer needle endophyte fungus</name>
    <name type="synonym">Phialocephala scopiformis</name>
    <dbReference type="NCBI Taxonomy" id="149040"/>
    <lineage>
        <taxon>Eukaryota</taxon>
        <taxon>Fungi</taxon>
        <taxon>Dikarya</taxon>
        <taxon>Ascomycota</taxon>
        <taxon>Pezizomycotina</taxon>
        <taxon>Leotiomycetes</taxon>
        <taxon>Helotiales</taxon>
        <taxon>Mollisiaceae</taxon>
        <taxon>Mollisia</taxon>
    </lineage>
</organism>